<dbReference type="EMBL" id="VSSQ01008705">
    <property type="protein sequence ID" value="MPM39608.1"/>
    <property type="molecule type" value="Genomic_DNA"/>
</dbReference>
<sequence length="117" mass="13071">MNNITMLAVIPVRLLGLTCVISIRAETSVPAGITKIDSQCRYETLILFLTILKFEIKSTTMYETIFMLTIPDITARSLSLEIMLTSKCCIISITSVSIIIRTVYTETDAISLVFIEE</sequence>
<organism evidence="1">
    <name type="scientific">bioreactor metagenome</name>
    <dbReference type="NCBI Taxonomy" id="1076179"/>
    <lineage>
        <taxon>unclassified sequences</taxon>
        <taxon>metagenomes</taxon>
        <taxon>ecological metagenomes</taxon>
    </lineage>
</organism>
<name>A0A644ZH20_9ZZZZ</name>
<accession>A0A644ZH20</accession>
<protein>
    <submittedName>
        <fullName evidence="1">Uncharacterized protein</fullName>
    </submittedName>
</protein>
<dbReference type="AlphaFoldDB" id="A0A644ZH20"/>
<comment type="caution">
    <text evidence="1">The sequence shown here is derived from an EMBL/GenBank/DDBJ whole genome shotgun (WGS) entry which is preliminary data.</text>
</comment>
<evidence type="ECO:0000313" key="1">
    <source>
        <dbReference type="EMBL" id="MPM39608.1"/>
    </source>
</evidence>
<reference evidence="1" key="1">
    <citation type="submission" date="2019-08" db="EMBL/GenBank/DDBJ databases">
        <authorList>
            <person name="Kucharzyk K."/>
            <person name="Murdoch R.W."/>
            <person name="Higgins S."/>
            <person name="Loffler F."/>
        </authorList>
    </citation>
    <scope>NUCLEOTIDE SEQUENCE</scope>
</reference>
<gene>
    <name evidence="1" type="ORF">SDC9_86242</name>
</gene>
<proteinExistence type="predicted"/>